<name>A0A2Z4Y823_SUMC1</name>
<gene>
    <name evidence="1" type="ORF">BRCON_2201</name>
</gene>
<sequence length="44" mass="5180">MLTTYFLILQQWKKFAADLNLNLFSENTGHVCRFMGWAEKGREA</sequence>
<protein>
    <submittedName>
        <fullName evidence="1">Uncharacterized protein</fullName>
    </submittedName>
</protein>
<dbReference type="AlphaFoldDB" id="A0A2Z4Y823"/>
<dbReference type="KEGG" id="schv:BRCON_2201"/>
<dbReference type="Proteomes" id="UP000262583">
    <property type="component" value="Chromosome"/>
</dbReference>
<proteinExistence type="predicted"/>
<evidence type="ECO:0000313" key="2">
    <source>
        <dbReference type="Proteomes" id="UP000262583"/>
    </source>
</evidence>
<evidence type="ECO:0000313" key="1">
    <source>
        <dbReference type="EMBL" id="AXA36978.1"/>
    </source>
</evidence>
<organism evidence="1 2">
    <name type="scientific">Sumerlaea chitinivorans</name>
    <dbReference type="NCBI Taxonomy" id="2250252"/>
    <lineage>
        <taxon>Bacteria</taxon>
        <taxon>Candidatus Sumerlaeota</taxon>
        <taxon>Candidatus Sumerlaeia</taxon>
        <taxon>Candidatus Sumerlaeales</taxon>
        <taxon>Candidatus Sumerlaeaceae</taxon>
        <taxon>Candidatus Sumerlaea</taxon>
    </lineage>
</organism>
<reference evidence="1 2" key="1">
    <citation type="submission" date="2018-05" db="EMBL/GenBank/DDBJ databases">
        <title>A metagenomic window into the 2 km-deep terrestrial subsurface aquifer revealed taxonomically and functionally diverse microbial community comprising novel uncultured bacterial lineages.</title>
        <authorList>
            <person name="Kadnikov V.V."/>
            <person name="Mardanov A.V."/>
            <person name="Beletsky A.V."/>
            <person name="Banks D."/>
            <person name="Pimenov N.V."/>
            <person name="Frank Y.A."/>
            <person name="Karnachuk O.V."/>
            <person name="Ravin N.V."/>
        </authorList>
    </citation>
    <scope>NUCLEOTIDE SEQUENCE [LARGE SCALE GENOMIC DNA]</scope>
    <source>
        <strain evidence="1">BY</strain>
    </source>
</reference>
<accession>A0A2Z4Y823</accession>
<dbReference type="EMBL" id="CP030759">
    <property type="protein sequence ID" value="AXA36978.1"/>
    <property type="molecule type" value="Genomic_DNA"/>
</dbReference>